<evidence type="ECO:0000313" key="3">
    <source>
        <dbReference type="Proteomes" id="UP001362999"/>
    </source>
</evidence>
<keyword evidence="3" id="KW-1185">Reference proteome</keyword>
<proteinExistence type="predicted"/>
<protein>
    <submittedName>
        <fullName evidence="2">Uncharacterized protein</fullName>
    </submittedName>
</protein>
<sequence length="354" mass="40041">MTPLARSIIEFAIPAGREKRPGIRDKVRNCLEWTWGLGHAGLDVHLQEFADPDNIVMDDTLLAFLPNNTFYKLSLYDSQARAGCRRPHIQQIYEGCKTFEYLVVPIDRTSTVPTRLLTSEVPPRVALCASYGKIIKHWGHLPGRDLDIERALLVERANATVYDGRLPLSMIQLDKLQFLHASWSVAAIPPSFYSGDSDQTMVEPEATSPAKNKRKSTTSSVDWDVMSSVSHRQPKRRLLPYELETPFDQVSIETSFDDEDSIISDDSHISGIEDDPEAFVVGSAARGDYDVDRKWLKKIQHWASKASSKARAKEKLLFNDGQIGEYRSERPREATSLDLSKPDYLSRHLRRAVS</sequence>
<feature type="region of interest" description="Disordered" evidence="1">
    <location>
        <begin position="198"/>
        <end position="219"/>
    </location>
</feature>
<comment type="caution">
    <text evidence="2">The sequence shown here is derived from an EMBL/GenBank/DDBJ whole genome shotgun (WGS) entry which is preliminary data.</text>
</comment>
<evidence type="ECO:0000256" key="1">
    <source>
        <dbReference type="SAM" id="MobiDB-lite"/>
    </source>
</evidence>
<organism evidence="2 3">
    <name type="scientific">Favolaschia claudopus</name>
    <dbReference type="NCBI Taxonomy" id="2862362"/>
    <lineage>
        <taxon>Eukaryota</taxon>
        <taxon>Fungi</taxon>
        <taxon>Dikarya</taxon>
        <taxon>Basidiomycota</taxon>
        <taxon>Agaricomycotina</taxon>
        <taxon>Agaricomycetes</taxon>
        <taxon>Agaricomycetidae</taxon>
        <taxon>Agaricales</taxon>
        <taxon>Marasmiineae</taxon>
        <taxon>Mycenaceae</taxon>
        <taxon>Favolaschia</taxon>
    </lineage>
</organism>
<dbReference type="Proteomes" id="UP001362999">
    <property type="component" value="Unassembled WGS sequence"/>
</dbReference>
<dbReference type="AlphaFoldDB" id="A0AAW0CJJ0"/>
<evidence type="ECO:0000313" key="2">
    <source>
        <dbReference type="EMBL" id="KAK7039328.1"/>
    </source>
</evidence>
<reference evidence="2 3" key="1">
    <citation type="journal article" date="2024" name="J Genomics">
        <title>Draft genome sequencing and assembly of Favolaschia claudopus CIRM-BRFM 2984 isolated from oak limbs.</title>
        <authorList>
            <person name="Navarro D."/>
            <person name="Drula E."/>
            <person name="Chaduli D."/>
            <person name="Cazenave R."/>
            <person name="Ahrendt S."/>
            <person name="Wang J."/>
            <person name="Lipzen A."/>
            <person name="Daum C."/>
            <person name="Barry K."/>
            <person name="Grigoriev I.V."/>
            <person name="Favel A."/>
            <person name="Rosso M.N."/>
            <person name="Martin F."/>
        </authorList>
    </citation>
    <scope>NUCLEOTIDE SEQUENCE [LARGE SCALE GENOMIC DNA]</scope>
    <source>
        <strain evidence="2 3">CIRM-BRFM 2984</strain>
    </source>
</reference>
<gene>
    <name evidence="2" type="ORF">R3P38DRAFT_2695120</name>
</gene>
<name>A0AAW0CJJ0_9AGAR</name>
<dbReference type="EMBL" id="JAWWNJ010000016">
    <property type="protein sequence ID" value="KAK7039328.1"/>
    <property type="molecule type" value="Genomic_DNA"/>
</dbReference>
<accession>A0AAW0CJJ0</accession>